<dbReference type="InterPro" id="IPR001138">
    <property type="entry name" value="Zn2Cys6_DnaBD"/>
</dbReference>
<keyword evidence="1" id="KW-0539">Nucleus</keyword>
<feature type="region of interest" description="Disordered" evidence="2">
    <location>
        <begin position="160"/>
        <end position="194"/>
    </location>
</feature>
<gene>
    <name evidence="3" type="ORF">NW762_012077</name>
</gene>
<evidence type="ECO:0000256" key="1">
    <source>
        <dbReference type="ARBA" id="ARBA00023242"/>
    </source>
</evidence>
<accession>A0A9W8VBN6</accession>
<dbReference type="SUPFAM" id="SSF57701">
    <property type="entry name" value="Zn2/Cys6 DNA-binding domain"/>
    <property type="match status" value="1"/>
</dbReference>
<protein>
    <recommendedName>
        <fullName evidence="5">Zn(2)-C6 fungal-type domain-containing protein</fullName>
    </recommendedName>
</protein>
<comment type="caution">
    <text evidence="3">The sequence shown here is derived from an EMBL/GenBank/DDBJ whole genome shotgun (WGS) entry which is preliminary data.</text>
</comment>
<evidence type="ECO:0000313" key="4">
    <source>
        <dbReference type="Proteomes" id="UP001152049"/>
    </source>
</evidence>
<reference evidence="3" key="1">
    <citation type="submission" date="2022-09" db="EMBL/GenBank/DDBJ databases">
        <title>Fusarium specimens isolated from Avocado Roots.</title>
        <authorList>
            <person name="Stajich J."/>
            <person name="Roper C."/>
            <person name="Heimlech-Rivalta G."/>
        </authorList>
    </citation>
    <scope>NUCLEOTIDE SEQUENCE</scope>
    <source>
        <strain evidence="3">CF00136</strain>
    </source>
</reference>
<feature type="compositionally biased region" description="Polar residues" evidence="2">
    <location>
        <begin position="112"/>
        <end position="124"/>
    </location>
</feature>
<name>A0A9W8VBN6_9HYPO</name>
<feature type="region of interest" description="Disordered" evidence="2">
    <location>
        <begin position="112"/>
        <end position="131"/>
    </location>
</feature>
<dbReference type="GO" id="GO:0000981">
    <property type="term" value="F:DNA-binding transcription factor activity, RNA polymerase II-specific"/>
    <property type="evidence" value="ECO:0007669"/>
    <property type="project" value="InterPro"/>
</dbReference>
<evidence type="ECO:0008006" key="5">
    <source>
        <dbReference type="Google" id="ProtNLM"/>
    </source>
</evidence>
<organism evidence="3 4">
    <name type="scientific">Fusarium torreyae</name>
    <dbReference type="NCBI Taxonomy" id="1237075"/>
    <lineage>
        <taxon>Eukaryota</taxon>
        <taxon>Fungi</taxon>
        <taxon>Dikarya</taxon>
        <taxon>Ascomycota</taxon>
        <taxon>Pezizomycotina</taxon>
        <taxon>Sordariomycetes</taxon>
        <taxon>Hypocreomycetidae</taxon>
        <taxon>Hypocreales</taxon>
        <taxon>Nectriaceae</taxon>
        <taxon>Fusarium</taxon>
    </lineage>
</organism>
<keyword evidence="4" id="KW-1185">Reference proteome</keyword>
<dbReference type="EMBL" id="JAOQAZ010000032">
    <property type="protein sequence ID" value="KAJ4249736.1"/>
    <property type="molecule type" value="Genomic_DNA"/>
</dbReference>
<evidence type="ECO:0000256" key="2">
    <source>
        <dbReference type="SAM" id="MobiDB-lite"/>
    </source>
</evidence>
<dbReference type="Proteomes" id="UP001152049">
    <property type="component" value="Unassembled WGS sequence"/>
</dbReference>
<proteinExistence type="predicted"/>
<evidence type="ECO:0000313" key="3">
    <source>
        <dbReference type="EMBL" id="KAJ4249736.1"/>
    </source>
</evidence>
<feature type="compositionally biased region" description="Polar residues" evidence="2">
    <location>
        <begin position="160"/>
        <end position="171"/>
    </location>
</feature>
<dbReference type="CDD" id="cd00067">
    <property type="entry name" value="GAL4"/>
    <property type="match status" value="1"/>
</dbReference>
<dbReference type="OrthoDB" id="10261408at2759"/>
<dbReference type="GO" id="GO:0008270">
    <property type="term" value="F:zinc ion binding"/>
    <property type="evidence" value="ECO:0007669"/>
    <property type="project" value="InterPro"/>
</dbReference>
<dbReference type="AlphaFoldDB" id="A0A9W8VBN6"/>
<sequence>MPKTRGRAACNTCRARKQKCDGIRLQETELALLKLLLSSQDETITKAFHPDSQSLARVYHEQFYGQLAEHDSPGGSEQKQRALRDQWEHCPLQTASDMKYWTERLMQSANNQPRDDIQQPSEAQPSFDDFLDNTEDQSLATFQSPSSVIKDPTVETQRQFDPVIQAQSPQTHIERTPSADGMQASREADRDHEVTKTGIELPTGFKNSFLW</sequence>
<dbReference type="InterPro" id="IPR036864">
    <property type="entry name" value="Zn2-C6_fun-type_DNA-bd_sf"/>
</dbReference>